<proteinExistence type="inferred from homology"/>
<evidence type="ECO:0000256" key="1">
    <source>
        <dbReference type="HAMAP-Rule" id="MF_00386"/>
    </source>
</evidence>
<reference evidence="2 3" key="1">
    <citation type="submission" date="2019-03" db="EMBL/GenBank/DDBJ databases">
        <title>Metabolic potential of uncultured bacteria and archaea associated with petroleum seepage in deep-sea sediments.</title>
        <authorList>
            <person name="Dong X."/>
            <person name="Hubert C."/>
        </authorList>
    </citation>
    <scope>NUCLEOTIDE SEQUENCE [LARGE SCALE GENOMIC DNA]</scope>
    <source>
        <strain evidence="2">E26_bin6</strain>
    </source>
</reference>
<dbReference type="Pfam" id="PF01809">
    <property type="entry name" value="YidD"/>
    <property type="match status" value="1"/>
</dbReference>
<comment type="function">
    <text evidence="1">Could be involved in insertion of integral membrane proteins into the membrane.</text>
</comment>
<keyword evidence="1" id="KW-1003">Cell membrane</keyword>
<sequence length="70" mass="8036">MIKKVGIGTIVFYQKFISPILPASCRFYPTCSDYSRQAIEKYGLARGCWLGIKRILRCHPFYLGGYDPVQ</sequence>
<name>A0A523ZIY8_UNCAE</name>
<comment type="similarity">
    <text evidence="1">Belongs to the UPF0161 family.</text>
</comment>
<dbReference type="HAMAP" id="MF_00386">
    <property type="entry name" value="UPF0161_YidD"/>
    <property type="match status" value="1"/>
</dbReference>
<dbReference type="PANTHER" id="PTHR33383:SF1">
    <property type="entry name" value="MEMBRANE PROTEIN INSERTION EFFICIENCY FACTOR-RELATED"/>
    <property type="match status" value="1"/>
</dbReference>
<accession>A0A523ZIY8</accession>
<keyword evidence="1" id="KW-0472">Membrane</keyword>
<comment type="caution">
    <text evidence="2">The sequence shown here is derived from an EMBL/GenBank/DDBJ whole genome shotgun (WGS) entry which is preliminary data.</text>
</comment>
<dbReference type="EMBL" id="SOHY01000025">
    <property type="protein sequence ID" value="TEU03757.1"/>
    <property type="molecule type" value="Genomic_DNA"/>
</dbReference>
<comment type="subcellular location">
    <subcellularLocation>
        <location evidence="1">Cell membrane</location>
        <topology evidence="1">Peripheral membrane protein</topology>
        <orientation evidence="1">Cytoplasmic side</orientation>
    </subcellularLocation>
</comment>
<dbReference type="NCBIfam" id="TIGR00278">
    <property type="entry name" value="membrane protein insertion efficiency factor YidD"/>
    <property type="match status" value="1"/>
</dbReference>
<dbReference type="PANTHER" id="PTHR33383">
    <property type="entry name" value="MEMBRANE PROTEIN INSERTION EFFICIENCY FACTOR-RELATED"/>
    <property type="match status" value="1"/>
</dbReference>
<dbReference type="Proteomes" id="UP000316674">
    <property type="component" value="Unassembled WGS sequence"/>
</dbReference>
<gene>
    <name evidence="2" type="primary">yidD</name>
    <name evidence="2" type="ORF">E3I16_00420</name>
</gene>
<protein>
    <recommendedName>
        <fullName evidence="1">Putative membrane protein insertion efficiency factor</fullName>
    </recommendedName>
</protein>
<organism evidence="2 3">
    <name type="scientific">Aerophobetes bacterium</name>
    <dbReference type="NCBI Taxonomy" id="2030807"/>
    <lineage>
        <taxon>Bacteria</taxon>
        <taxon>Candidatus Aerophobota</taxon>
    </lineage>
</organism>
<dbReference type="AlphaFoldDB" id="A0A523ZIY8"/>
<evidence type="ECO:0000313" key="3">
    <source>
        <dbReference type="Proteomes" id="UP000316674"/>
    </source>
</evidence>
<dbReference type="InterPro" id="IPR002696">
    <property type="entry name" value="Membr_insert_effic_factor_YidD"/>
</dbReference>
<dbReference type="GO" id="GO:0005886">
    <property type="term" value="C:plasma membrane"/>
    <property type="evidence" value="ECO:0007669"/>
    <property type="project" value="UniProtKB-SubCell"/>
</dbReference>
<evidence type="ECO:0000313" key="2">
    <source>
        <dbReference type="EMBL" id="TEU03757.1"/>
    </source>
</evidence>
<dbReference type="SMART" id="SM01234">
    <property type="entry name" value="Haemolytic"/>
    <property type="match status" value="1"/>
</dbReference>